<dbReference type="EnsemblMetazoa" id="tetur07g00240.1">
    <property type="protein sequence ID" value="tetur07g00240.1"/>
    <property type="gene ID" value="tetur07g00240"/>
</dbReference>
<dbReference type="AlphaFoldDB" id="T1K868"/>
<gene>
    <name evidence="2" type="primary">107361839</name>
</gene>
<organism evidence="2 3">
    <name type="scientific">Tetranychus urticae</name>
    <name type="common">Two-spotted spider mite</name>
    <dbReference type="NCBI Taxonomy" id="32264"/>
    <lineage>
        <taxon>Eukaryota</taxon>
        <taxon>Metazoa</taxon>
        <taxon>Ecdysozoa</taxon>
        <taxon>Arthropoda</taxon>
        <taxon>Chelicerata</taxon>
        <taxon>Arachnida</taxon>
        <taxon>Acari</taxon>
        <taxon>Acariformes</taxon>
        <taxon>Trombidiformes</taxon>
        <taxon>Prostigmata</taxon>
        <taxon>Eleutherengona</taxon>
        <taxon>Raphignathae</taxon>
        <taxon>Tetranychoidea</taxon>
        <taxon>Tetranychidae</taxon>
        <taxon>Tetranychus</taxon>
    </lineage>
</organism>
<dbReference type="STRING" id="32264.T1K868"/>
<reference evidence="2" key="2">
    <citation type="submission" date="2015-06" db="UniProtKB">
        <authorList>
            <consortium name="EnsemblMetazoa"/>
        </authorList>
    </citation>
    <scope>IDENTIFICATION</scope>
</reference>
<dbReference type="PANTHER" id="PTHR12864">
    <property type="entry name" value="RAN BINDING PROTEIN 9-RELATED"/>
    <property type="match status" value="1"/>
</dbReference>
<dbReference type="Pfam" id="PF08513">
    <property type="entry name" value="LisH"/>
    <property type="match status" value="1"/>
</dbReference>
<dbReference type="SMART" id="SM00667">
    <property type="entry name" value="LisH"/>
    <property type="match status" value="1"/>
</dbReference>
<reference evidence="3" key="1">
    <citation type="submission" date="2011-08" db="EMBL/GenBank/DDBJ databases">
        <authorList>
            <person name="Rombauts S."/>
        </authorList>
    </citation>
    <scope>NUCLEOTIDE SEQUENCE</scope>
    <source>
        <strain evidence="3">London</strain>
    </source>
</reference>
<protein>
    <recommendedName>
        <fullName evidence="1">CTLH domain-containing protein</fullName>
    </recommendedName>
</protein>
<dbReference type="HOGENOM" id="CLU_073203_1_0_1"/>
<feature type="domain" description="CTLH" evidence="1">
    <location>
        <begin position="58"/>
        <end position="114"/>
    </location>
</feature>
<dbReference type="SMART" id="SM00668">
    <property type="entry name" value="CTLH"/>
    <property type="match status" value="1"/>
</dbReference>
<dbReference type="OrthoDB" id="2415936at2759"/>
<dbReference type="InterPro" id="IPR013144">
    <property type="entry name" value="CRA_dom"/>
</dbReference>
<proteinExistence type="predicted"/>
<dbReference type="OMA" id="KMILWAQ"/>
<evidence type="ECO:0000259" key="1">
    <source>
        <dbReference type="PROSITE" id="PS50897"/>
    </source>
</evidence>
<dbReference type="InterPro" id="IPR024964">
    <property type="entry name" value="CTLH/CRA"/>
</dbReference>
<sequence>MDNLPVKRYQINQLIMDYLVAQGFKEAAEKFKQEAGLNMQRSKSSETDPDTAEFNALLEQRIQIREAIEEGKIKYALCLINQYYPELIDQNRGLYFKLQQQQLIELIREQKTEEALSFAQEQLNVDSEYLELPELERTLALLAFDKPMNSPYADLLQLEHRQQLALEVNGIILQEQSGSADVQQPKIITLLKLLHWTQNELERKKCKFPKMVDLSTAEVIGEI</sequence>
<dbReference type="Proteomes" id="UP000015104">
    <property type="component" value="Unassembled WGS sequence"/>
</dbReference>
<dbReference type="eggNOG" id="KOG2659">
    <property type="taxonomic scope" value="Eukaryota"/>
</dbReference>
<dbReference type="EMBL" id="CAEY01001871">
    <property type="status" value="NOT_ANNOTATED_CDS"/>
    <property type="molecule type" value="Genomic_DNA"/>
</dbReference>
<dbReference type="SMART" id="SM00757">
    <property type="entry name" value="CRA"/>
    <property type="match status" value="1"/>
</dbReference>
<dbReference type="Pfam" id="PF10607">
    <property type="entry name" value="CTLH"/>
    <property type="match status" value="1"/>
</dbReference>
<name>T1K868_TETUR</name>
<dbReference type="PROSITE" id="PS50896">
    <property type="entry name" value="LISH"/>
    <property type="match status" value="1"/>
</dbReference>
<evidence type="ECO:0000313" key="2">
    <source>
        <dbReference type="EnsemblMetazoa" id="tetur07g00240.1"/>
    </source>
</evidence>
<dbReference type="PROSITE" id="PS50897">
    <property type="entry name" value="CTLH"/>
    <property type="match status" value="1"/>
</dbReference>
<accession>T1K868</accession>
<evidence type="ECO:0000313" key="3">
    <source>
        <dbReference type="Proteomes" id="UP000015104"/>
    </source>
</evidence>
<dbReference type="InterPro" id="IPR006595">
    <property type="entry name" value="CTLH_C"/>
</dbReference>
<dbReference type="InterPro" id="IPR050618">
    <property type="entry name" value="Ubq-SigPath_Reg"/>
</dbReference>
<dbReference type="InterPro" id="IPR006594">
    <property type="entry name" value="LisH"/>
</dbReference>
<keyword evidence="3" id="KW-1185">Reference proteome</keyword>